<reference evidence="1" key="1">
    <citation type="submission" date="2014-12" db="EMBL/GenBank/DDBJ databases">
        <title>Insight into the proteome of Arion vulgaris.</title>
        <authorList>
            <person name="Aradska J."/>
            <person name="Bulat T."/>
            <person name="Smidak R."/>
            <person name="Sarate P."/>
            <person name="Gangsoo J."/>
            <person name="Sialana F."/>
            <person name="Bilban M."/>
            <person name="Lubec G."/>
        </authorList>
    </citation>
    <scope>NUCLEOTIDE SEQUENCE</scope>
    <source>
        <tissue evidence="1">Skin</tissue>
    </source>
</reference>
<gene>
    <name evidence="1" type="primary">ORF88533</name>
</gene>
<sequence length="62" mass="7180">MSTSNKEYQSTYYTGACSLFNTRWPATANKVDQFAEHNYNSVKTLNLFFVYAIPDCTSRNIR</sequence>
<protein>
    <submittedName>
        <fullName evidence="1">Uncharacterized protein</fullName>
    </submittedName>
</protein>
<dbReference type="AlphaFoldDB" id="A0A0B6ZZU4"/>
<accession>A0A0B6ZZU4</accession>
<organism evidence="1">
    <name type="scientific">Arion vulgaris</name>
    <dbReference type="NCBI Taxonomy" id="1028688"/>
    <lineage>
        <taxon>Eukaryota</taxon>
        <taxon>Metazoa</taxon>
        <taxon>Spiralia</taxon>
        <taxon>Lophotrochozoa</taxon>
        <taxon>Mollusca</taxon>
        <taxon>Gastropoda</taxon>
        <taxon>Heterobranchia</taxon>
        <taxon>Euthyneura</taxon>
        <taxon>Panpulmonata</taxon>
        <taxon>Eupulmonata</taxon>
        <taxon>Stylommatophora</taxon>
        <taxon>Helicina</taxon>
        <taxon>Arionoidea</taxon>
        <taxon>Arionidae</taxon>
        <taxon>Arion</taxon>
    </lineage>
</organism>
<evidence type="ECO:0000313" key="1">
    <source>
        <dbReference type="EMBL" id="CEK73847.1"/>
    </source>
</evidence>
<proteinExistence type="predicted"/>
<name>A0A0B6ZZU4_9EUPU</name>
<dbReference type="EMBL" id="HACG01026982">
    <property type="protein sequence ID" value="CEK73847.1"/>
    <property type="molecule type" value="Transcribed_RNA"/>
</dbReference>